<keyword evidence="5" id="KW-0426">Late protein</keyword>
<dbReference type="GO" id="GO:0003677">
    <property type="term" value="F:DNA binding"/>
    <property type="evidence" value="ECO:0007669"/>
    <property type="project" value="UniProtKB-KW"/>
</dbReference>
<accession>A0A9X9KQD0</accession>
<keyword evidence="4" id="KW-0946">Virion</keyword>
<sequence>MPKRKIKEESDFGLPEVSDIIKEELQLKPIKRKLKIPASRRRPISTETIEKPKYQWKGRKVKKIVRPGTAFMLSNSKISGRKRQFDDLETDTDILEQARNLEGEFAYGKRFLPLDTSNPTPNLTPITPQTVVATNESVLQPTVQLLTEKPLKRKRSEITEPVKRRRVLEPDSFPNVNFETSTLKRRRQEDLIDSVFPNSKRSRTEPKIIVRPLKRVKKNLSVQTVDVQIPDAQTFEEEMTRPIKVRKQISIRTPDAEMPDSEMVEEFSVDPFILQQKLDKNPEYFLHPSITVTPGYKGFSANVLRQRRHRKKYKPTNAIIPQVKYHPSLQL</sequence>
<evidence type="ECO:0000256" key="2">
    <source>
        <dbReference type="ARBA" id="ARBA00022562"/>
    </source>
</evidence>
<organism evidence="8 9">
    <name type="scientific">Bovine adenovirus C serotype 10</name>
    <name type="common">BAdV-10</name>
    <name type="synonym">Mastadenovirus bos10</name>
    <dbReference type="NCBI Taxonomy" id="39788"/>
    <lineage>
        <taxon>Viruses</taxon>
        <taxon>Varidnaviria</taxon>
        <taxon>Bamfordvirae</taxon>
        <taxon>Preplasmiviricota</taxon>
        <taxon>Polisuviricotina</taxon>
        <taxon>Pharingeaviricetes</taxon>
        <taxon>Rowavirales</taxon>
        <taxon>Adenoviridae</taxon>
        <taxon>Mastadenovirus</taxon>
        <taxon>Mastadenovirus bosdecimum</taxon>
        <taxon>Bovine mastadenovirus C</taxon>
    </lineage>
</organism>
<dbReference type="EMBL" id="ON217544">
    <property type="protein sequence ID" value="UZF96924.1"/>
    <property type="molecule type" value="Genomic_DNA"/>
</dbReference>
<keyword evidence="2" id="KW-1048">Host nucleus</keyword>
<keyword evidence="3" id="KW-1188">Viral release from host cell</keyword>
<keyword evidence="6" id="KW-0118">Viral capsid assembly</keyword>
<dbReference type="GO" id="GO:0044423">
    <property type="term" value="C:virion component"/>
    <property type="evidence" value="ECO:0007669"/>
    <property type="project" value="UniProtKB-KW"/>
</dbReference>
<evidence type="ECO:0000256" key="7">
    <source>
        <dbReference type="ARBA" id="ARBA00023125"/>
    </source>
</evidence>
<protein>
    <submittedName>
        <fullName evidence="8">V</fullName>
    </submittedName>
</protein>
<keyword evidence="9" id="KW-1185">Reference proteome</keyword>
<organismHost>
    <name type="scientific">Bos taurus</name>
    <name type="common">Bovine</name>
    <dbReference type="NCBI Taxonomy" id="9913"/>
</organismHost>
<evidence type="ECO:0000313" key="9">
    <source>
        <dbReference type="Proteomes" id="UP001164955"/>
    </source>
</evidence>
<evidence type="ECO:0000256" key="4">
    <source>
        <dbReference type="ARBA" id="ARBA00022844"/>
    </source>
</evidence>
<evidence type="ECO:0000256" key="5">
    <source>
        <dbReference type="ARBA" id="ARBA00022921"/>
    </source>
</evidence>
<dbReference type="Pfam" id="PF03910">
    <property type="entry name" value="Adeno_PV"/>
    <property type="match status" value="2"/>
</dbReference>
<keyword evidence="7" id="KW-0238">DNA-binding</keyword>
<reference evidence="8" key="1">
    <citation type="submission" date="2022-04" db="EMBL/GenBank/DDBJ databases">
        <title>Complete genome sequence analysis of bovine adenovirus 10, the only representative of species Bovine mastadenovirus C.</title>
        <authorList>
            <person name="Vidovszky M.Z."/>
            <person name="Podgorski I.I."/>
            <person name="Kovacs E.R."/>
            <person name="Harrach B."/>
            <person name="Benko M."/>
        </authorList>
    </citation>
    <scope>NUCLEOTIDE SEQUENCE</scope>
    <source>
        <strain evidence="8">Belfast 1</strain>
    </source>
</reference>
<comment type="similarity">
    <text evidence="1">Belongs to the adenoviridae core-capsid bridging protein family.</text>
</comment>
<evidence type="ECO:0000313" key="8">
    <source>
        <dbReference type="EMBL" id="UZF96924.1"/>
    </source>
</evidence>
<evidence type="ECO:0000256" key="3">
    <source>
        <dbReference type="ARBA" id="ARBA00022612"/>
    </source>
</evidence>
<proteinExistence type="inferred from homology"/>
<dbReference type="InterPro" id="IPR005608">
    <property type="entry name" value="Adeno_V"/>
</dbReference>
<evidence type="ECO:0000256" key="1">
    <source>
        <dbReference type="ARBA" id="ARBA00008293"/>
    </source>
</evidence>
<name>A0A9X9KQD0_ADEBA</name>
<evidence type="ECO:0000256" key="6">
    <source>
        <dbReference type="ARBA" id="ARBA00022950"/>
    </source>
</evidence>
<dbReference type="Proteomes" id="UP001164955">
    <property type="component" value="Segment"/>
</dbReference>